<evidence type="ECO:0000313" key="2">
    <source>
        <dbReference type="EMBL" id="KPW68502.1"/>
    </source>
</evidence>
<dbReference type="RefSeq" id="WP_055001042.1">
    <property type="nucleotide sequence ID" value="NZ_FNKU01000001.1"/>
</dbReference>
<protein>
    <submittedName>
        <fullName evidence="2">Uncharacterized protein</fullName>
    </submittedName>
</protein>
<feature type="transmembrane region" description="Helical" evidence="1">
    <location>
        <begin position="31"/>
        <end position="51"/>
    </location>
</feature>
<dbReference type="NCBIfam" id="NF041882">
    <property type="entry name" value="PA3371_fam"/>
    <property type="match status" value="1"/>
</dbReference>
<reference evidence="3 5" key="2">
    <citation type="submission" date="2018-08" db="EMBL/GenBank/DDBJ databases">
        <title>Recombination of ecologically and evolutionarily significant loci maintains genetic cohesion in the Pseudomonas syringae species complex.</title>
        <authorList>
            <person name="Dillon M."/>
            <person name="Thakur S."/>
            <person name="Almeida R.N.D."/>
            <person name="Weir B.S."/>
            <person name="Guttman D.S."/>
        </authorList>
    </citation>
    <scope>NUCLEOTIDE SEQUENCE [LARGE SCALE GENOMIC DNA]</scope>
    <source>
        <strain evidence="3 5">ICMP 2821</strain>
    </source>
</reference>
<keyword evidence="1" id="KW-1133">Transmembrane helix</keyword>
<dbReference type="EMBL" id="RBOW01000960">
    <property type="protein sequence ID" value="RMN18540.1"/>
    <property type="molecule type" value="Genomic_DNA"/>
</dbReference>
<dbReference type="EMBL" id="LJPX01000482">
    <property type="protein sequence ID" value="KPW68502.1"/>
    <property type="molecule type" value="Genomic_DNA"/>
</dbReference>
<sequence>MSKTALSFLVLTVMALVVDFLLPPQAQAVSVVTTIVAGLFASLFVVALFVGRRFKFDPVLR</sequence>
<keyword evidence="1" id="KW-0472">Membrane</keyword>
<name>A0A0N8QVY7_PSECA</name>
<dbReference type="Proteomes" id="UP000050564">
    <property type="component" value="Unassembled WGS sequence"/>
</dbReference>
<evidence type="ECO:0000313" key="5">
    <source>
        <dbReference type="Proteomes" id="UP000281372"/>
    </source>
</evidence>
<gene>
    <name evidence="2" type="ORF">ALO81_03202</name>
    <name evidence="3" type="ORF">ALQ64_04459</name>
</gene>
<dbReference type="Proteomes" id="UP000281372">
    <property type="component" value="Unassembled WGS sequence"/>
</dbReference>
<evidence type="ECO:0000313" key="4">
    <source>
        <dbReference type="Proteomes" id="UP000050564"/>
    </source>
</evidence>
<reference evidence="2 4" key="1">
    <citation type="submission" date="2015-09" db="EMBL/GenBank/DDBJ databases">
        <title>Genome announcement of multiple Pseudomonas syringae strains.</title>
        <authorList>
            <person name="Thakur S."/>
            <person name="Wang P.W."/>
            <person name="Gong Y."/>
            <person name="Weir B.S."/>
            <person name="Guttman D.S."/>
        </authorList>
    </citation>
    <scope>NUCLEOTIDE SEQUENCE [LARGE SCALE GENOMIC DNA]</scope>
    <source>
        <strain evidence="2 4">ICMP2823</strain>
    </source>
</reference>
<organism evidence="2 4">
    <name type="scientific">Pseudomonas cannabina</name>
    <dbReference type="NCBI Taxonomy" id="86840"/>
    <lineage>
        <taxon>Bacteria</taxon>
        <taxon>Pseudomonadati</taxon>
        <taxon>Pseudomonadota</taxon>
        <taxon>Gammaproteobacteria</taxon>
        <taxon>Pseudomonadales</taxon>
        <taxon>Pseudomonadaceae</taxon>
        <taxon>Pseudomonas</taxon>
    </lineage>
</organism>
<dbReference type="AlphaFoldDB" id="A0A0N8QVY7"/>
<comment type="caution">
    <text evidence="2">The sequence shown here is derived from an EMBL/GenBank/DDBJ whole genome shotgun (WGS) entry which is preliminary data.</text>
</comment>
<evidence type="ECO:0000256" key="1">
    <source>
        <dbReference type="SAM" id="Phobius"/>
    </source>
</evidence>
<proteinExistence type="predicted"/>
<keyword evidence="1" id="KW-0812">Transmembrane</keyword>
<accession>A0A0N8QVY7</accession>
<dbReference type="InterPro" id="IPR049711">
    <property type="entry name" value="PA3371-like"/>
</dbReference>
<dbReference type="PATRIC" id="fig|86840.3.peg.4505"/>
<evidence type="ECO:0000313" key="3">
    <source>
        <dbReference type="EMBL" id="RMN18540.1"/>
    </source>
</evidence>